<organism evidence="2 3">
    <name type="scientific">Phanerochaete carnosa (strain HHB-10118-sp)</name>
    <name type="common">White-rot fungus</name>
    <name type="synonym">Peniophora carnosa</name>
    <dbReference type="NCBI Taxonomy" id="650164"/>
    <lineage>
        <taxon>Eukaryota</taxon>
        <taxon>Fungi</taxon>
        <taxon>Dikarya</taxon>
        <taxon>Basidiomycota</taxon>
        <taxon>Agaricomycotina</taxon>
        <taxon>Agaricomycetes</taxon>
        <taxon>Polyporales</taxon>
        <taxon>Phanerochaetaceae</taxon>
        <taxon>Phanerochaete</taxon>
    </lineage>
</organism>
<dbReference type="Gene3D" id="3.80.10.10">
    <property type="entry name" value="Ribonuclease Inhibitor"/>
    <property type="match status" value="1"/>
</dbReference>
<dbReference type="InParanoid" id="K5V1K9"/>
<dbReference type="AlphaFoldDB" id="K5V1K9"/>
<dbReference type="HOGENOM" id="CLU_522855_0_0_1"/>
<dbReference type="GeneID" id="18915780"/>
<evidence type="ECO:0000256" key="1">
    <source>
        <dbReference type="SAM" id="Coils"/>
    </source>
</evidence>
<gene>
    <name evidence="2" type="ORF">PHACADRAFT_253459</name>
</gene>
<dbReference type="KEGG" id="pco:PHACADRAFT_253459"/>
<dbReference type="SUPFAM" id="SSF52047">
    <property type="entry name" value="RNI-like"/>
    <property type="match status" value="1"/>
</dbReference>
<accession>K5V1K9</accession>
<dbReference type="RefSeq" id="XP_007394226.1">
    <property type="nucleotide sequence ID" value="XM_007394164.1"/>
</dbReference>
<dbReference type="Proteomes" id="UP000008370">
    <property type="component" value="Unassembled WGS sequence"/>
</dbReference>
<evidence type="ECO:0000313" key="3">
    <source>
        <dbReference type="Proteomes" id="UP000008370"/>
    </source>
</evidence>
<dbReference type="EMBL" id="JH930471">
    <property type="protein sequence ID" value="EKM56376.1"/>
    <property type="molecule type" value="Genomic_DNA"/>
</dbReference>
<sequence>MLLAAERRARLGALQQECLELEEQISRIKSKIKQKKHEIAPLAPVYTLADDVVVIVLRFAYQHHFPHCRLDDGLPHTNSPIAISHVSRWWRRQATSLPSIWTCIHVTPEQPAHYAEVAKAYLVRSRSLPLSISFQCRTPDILLKGSLSQQLDWSMFEGSIWRRFKSSWKYLLTEGHRWKNCSIYLWHQESTQAILFSLNGCKFPHLEYLGISIGAEDAPDLVPNFEAPGLTELRAECWLPVFKAPRRLFSGLTDLKIHDASCAIGALTDVLAVAAGTLERFSLSQVCLEFNSNPPEILLPTLPRLTYLLLEDVVDEHNNEEYRFCPAICRVAVALKALRFTAGSTTDTLCINDTVLPTLRHLSLPYLWRWERTQVRALFRATPTLQTLQAGTVRDISGWFNLAVEMDQSSGSCIAWPNLESLFLSNVRYDQALSAFIRHRAHIGKPLKSLVLGDEYAERLRQDDLDAFHQLQLDFSACLRAPPEVRASLASPMDWWDDIANKPAFAPWKGSFEFHDQFSHLQGRLSPCGSEHLSDDNAITVFEENEIEDW</sequence>
<evidence type="ECO:0008006" key="4">
    <source>
        <dbReference type="Google" id="ProtNLM"/>
    </source>
</evidence>
<evidence type="ECO:0000313" key="2">
    <source>
        <dbReference type="EMBL" id="EKM56376.1"/>
    </source>
</evidence>
<reference evidence="2 3" key="1">
    <citation type="journal article" date="2012" name="BMC Genomics">
        <title>Comparative genomics of the white-rot fungi, Phanerochaete carnosa and P. chrysosporium, to elucidate the genetic basis of the distinct wood types they colonize.</title>
        <authorList>
            <person name="Suzuki H."/>
            <person name="MacDonald J."/>
            <person name="Syed K."/>
            <person name="Salamov A."/>
            <person name="Hori C."/>
            <person name="Aerts A."/>
            <person name="Henrissat B."/>
            <person name="Wiebenga A."/>
            <person name="vanKuyk P.A."/>
            <person name="Barry K."/>
            <person name="Lindquist E."/>
            <person name="LaButti K."/>
            <person name="Lapidus A."/>
            <person name="Lucas S."/>
            <person name="Coutinho P."/>
            <person name="Gong Y."/>
            <person name="Samejima M."/>
            <person name="Mahadevan R."/>
            <person name="Abou-Zaid M."/>
            <person name="de Vries R.P."/>
            <person name="Igarashi K."/>
            <person name="Yadav J.S."/>
            <person name="Grigoriev I.V."/>
            <person name="Master E.R."/>
        </authorList>
    </citation>
    <scope>NUCLEOTIDE SEQUENCE [LARGE SCALE GENOMIC DNA]</scope>
    <source>
        <strain evidence="2 3">HHB-10118-sp</strain>
    </source>
</reference>
<dbReference type="OrthoDB" id="2800057at2759"/>
<keyword evidence="3" id="KW-1185">Reference proteome</keyword>
<protein>
    <recommendedName>
        <fullName evidence="4">F-box domain-containing protein</fullName>
    </recommendedName>
</protein>
<feature type="coiled-coil region" evidence="1">
    <location>
        <begin position="4"/>
        <end position="38"/>
    </location>
</feature>
<dbReference type="InterPro" id="IPR032675">
    <property type="entry name" value="LRR_dom_sf"/>
</dbReference>
<name>K5V1K9_PHACS</name>
<proteinExistence type="predicted"/>
<keyword evidence="1" id="KW-0175">Coiled coil</keyword>